<proteinExistence type="predicted"/>
<name>A0AAW2G1L0_9HYME</name>
<dbReference type="EMBL" id="JADYXP020000006">
    <property type="protein sequence ID" value="KAL0121568.1"/>
    <property type="molecule type" value="Genomic_DNA"/>
</dbReference>
<accession>A0AAW2G1L0</accession>
<evidence type="ECO:0000313" key="1">
    <source>
        <dbReference type="EMBL" id="KAL0121568.1"/>
    </source>
</evidence>
<evidence type="ECO:0000313" key="2">
    <source>
        <dbReference type="Proteomes" id="UP001430953"/>
    </source>
</evidence>
<keyword evidence="2" id="KW-1185">Reference proteome</keyword>
<reference evidence="1 2" key="1">
    <citation type="submission" date="2023-03" db="EMBL/GenBank/DDBJ databases">
        <title>High recombination rates correlate with genetic variation in Cardiocondyla obscurior ants.</title>
        <authorList>
            <person name="Errbii M."/>
        </authorList>
    </citation>
    <scope>NUCLEOTIDE SEQUENCE [LARGE SCALE GENOMIC DNA]</scope>
    <source>
        <strain evidence="1">Alpha-2009</strain>
        <tissue evidence="1">Whole body</tissue>
    </source>
</reference>
<protein>
    <recommendedName>
        <fullName evidence="3">Secreted protein</fullName>
    </recommendedName>
</protein>
<evidence type="ECO:0008006" key="3">
    <source>
        <dbReference type="Google" id="ProtNLM"/>
    </source>
</evidence>
<dbReference type="Proteomes" id="UP001430953">
    <property type="component" value="Unassembled WGS sequence"/>
</dbReference>
<sequence length="65" mass="7579">MIFLRFSWYASFPIFIRLISIHNSTANRVQISINNLSNVLLETSAQNVRCVFCTYTYTIIMLLDT</sequence>
<comment type="caution">
    <text evidence="1">The sequence shown here is derived from an EMBL/GenBank/DDBJ whole genome shotgun (WGS) entry which is preliminary data.</text>
</comment>
<organism evidence="1 2">
    <name type="scientific">Cardiocondyla obscurior</name>
    <dbReference type="NCBI Taxonomy" id="286306"/>
    <lineage>
        <taxon>Eukaryota</taxon>
        <taxon>Metazoa</taxon>
        <taxon>Ecdysozoa</taxon>
        <taxon>Arthropoda</taxon>
        <taxon>Hexapoda</taxon>
        <taxon>Insecta</taxon>
        <taxon>Pterygota</taxon>
        <taxon>Neoptera</taxon>
        <taxon>Endopterygota</taxon>
        <taxon>Hymenoptera</taxon>
        <taxon>Apocrita</taxon>
        <taxon>Aculeata</taxon>
        <taxon>Formicoidea</taxon>
        <taxon>Formicidae</taxon>
        <taxon>Myrmicinae</taxon>
        <taxon>Cardiocondyla</taxon>
    </lineage>
</organism>
<gene>
    <name evidence="1" type="ORF">PUN28_006827</name>
</gene>
<dbReference type="AlphaFoldDB" id="A0AAW2G1L0"/>